<feature type="compositionally biased region" description="Acidic residues" evidence="1">
    <location>
        <begin position="139"/>
        <end position="148"/>
    </location>
</feature>
<dbReference type="EMBL" id="JAJTJA010000011">
    <property type="protein sequence ID" value="KAH8691855.1"/>
    <property type="molecule type" value="Genomic_DNA"/>
</dbReference>
<accession>A0AAD4PU51</accession>
<gene>
    <name evidence="2" type="ORF">BGW36DRAFT_400032</name>
</gene>
<feature type="region of interest" description="Disordered" evidence="1">
    <location>
        <begin position="132"/>
        <end position="156"/>
    </location>
</feature>
<dbReference type="RefSeq" id="XP_046067852.1">
    <property type="nucleotide sequence ID" value="XM_046218591.1"/>
</dbReference>
<evidence type="ECO:0000313" key="2">
    <source>
        <dbReference type="EMBL" id="KAH8691855.1"/>
    </source>
</evidence>
<dbReference type="Gene3D" id="3.80.10.10">
    <property type="entry name" value="Ribonuclease Inhibitor"/>
    <property type="match status" value="1"/>
</dbReference>
<dbReference type="InterPro" id="IPR032675">
    <property type="entry name" value="LRR_dom_sf"/>
</dbReference>
<keyword evidence="3" id="KW-1185">Reference proteome</keyword>
<dbReference type="GeneID" id="70248878"/>
<comment type="caution">
    <text evidence="2">The sequence shown here is derived from an EMBL/GenBank/DDBJ whole genome shotgun (WGS) entry which is preliminary data.</text>
</comment>
<evidence type="ECO:0000256" key="1">
    <source>
        <dbReference type="SAM" id="MobiDB-lite"/>
    </source>
</evidence>
<sequence length="520" mass="59331">MGPKNLISEDFVPSPLTLDRVMEGRPAPTQDNHFLKLPVEIRSLIIRYIDTDKTSLAALALVNWDCRQLARSCQFRDVVIDYSPRSSCVLGILIGEAAERLRSGNGLTRRPSLGACIRSIRTNSNQYWKEIRNMRPGDDDGNVDDNDRDDTASTNQWKQSVGNMTTRINHVYNPSFSLVISTLPHLEALCWENGSTIDCHLFNCLAVSAIKHLKLHGSIESEYVTVPLDGDPWQLESLDIDITWDFGFHYGRNIADSSCLWSSLFSACCSSLRYLKLSHRHFLNSQDKRMSFTANFPNLRFLQIETGTMVSQLTLQSLLRSKRLSTLVVDFDDSITRECLDQMGYHESIQYLVWNSCTIRQMVSLQLTGFAIRYSQSTALLDRILPVLASFPNLRSSLIALSSLTNLEQLHINSYRINNDSTVEDDLDERIRFMRNSLGENLSENSLPNDLHSRWETLHSRRMIRYAEKYAAAFKDLEWIHLGQLSFTFQNNAETKKVAVPVNLERIDDFPVLDSMFGVL</sequence>
<dbReference type="AlphaFoldDB" id="A0AAD4PU51"/>
<dbReference type="SUPFAM" id="SSF52047">
    <property type="entry name" value="RNI-like"/>
    <property type="match status" value="1"/>
</dbReference>
<evidence type="ECO:0000313" key="3">
    <source>
        <dbReference type="Proteomes" id="UP001201262"/>
    </source>
</evidence>
<dbReference type="Proteomes" id="UP001201262">
    <property type="component" value="Unassembled WGS sequence"/>
</dbReference>
<proteinExistence type="predicted"/>
<organism evidence="2 3">
    <name type="scientific">Talaromyces proteolyticus</name>
    <dbReference type="NCBI Taxonomy" id="1131652"/>
    <lineage>
        <taxon>Eukaryota</taxon>
        <taxon>Fungi</taxon>
        <taxon>Dikarya</taxon>
        <taxon>Ascomycota</taxon>
        <taxon>Pezizomycotina</taxon>
        <taxon>Eurotiomycetes</taxon>
        <taxon>Eurotiomycetidae</taxon>
        <taxon>Eurotiales</taxon>
        <taxon>Trichocomaceae</taxon>
        <taxon>Talaromyces</taxon>
        <taxon>Talaromyces sect. Bacilispori</taxon>
    </lineage>
</organism>
<protein>
    <submittedName>
        <fullName evidence="2">Uncharacterized protein</fullName>
    </submittedName>
</protein>
<name>A0AAD4PU51_9EURO</name>
<reference evidence="2" key="1">
    <citation type="submission" date="2021-12" db="EMBL/GenBank/DDBJ databases">
        <title>Convergent genome expansion in fungi linked to evolution of root-endophyte symbiosis.</title>
        <authorList>
            <consortium name="DOE Joint Genome Institute"/>
            <person name="Ke Y.-H."/>
            <person name="Bonito G."/>
            <person name="Liao H.-L."/>
            <person name="Looney B."/>
            <person name="Rojas-Flechas A."/>
            <person name="Nash J."/>
            <person name="Hameed K."/>
            <person name="Schadt C."/>
            <person name="Martin F."/>
            <person name="Crous P.W."/>
            <person name="Miettinen O."/>
            <person name="Magnuson J.K."/>
            <person name="Labbe J."/>
            <person name="Jacobson D."/>
            <person name="Doktycz M.J."/>
            <person name="Veneault-Fourrey C."/>
            <person name="Kuo A."/>
            <person name="Mondo S."/>
            <person name="Calhoun S."/>
            <person name="Riley R."/>
            <person name="Ohm R."/>
            <person name="LaButti K."/>
            <person name="Andreopoulos B."/>
            <person name="Pangilinan J."/>
            <person name="Nolan M."/>
            <person name="Tritt A."/>
            <person name="Clum A."/>
            <person name="Lipzen A."/>
            <person name="Daum C."/>
            <person name="Barry K."/>
            <person name="Grigoriev I.V."/>
            <person name="Vilgalys R."/>
        </authorList>
    </citation>
    <scope>NUCLEOTIDE SEQUENCE</scope>
    <source>
        <strain evidence="2">PMI_201</strain>
    </source>
</reference>